<protein>
    <submittedName>
        <fullName evidence="1">Uncharacterized protein</fullName>
    </submittedName>
</protein>
<dbReference type="Proteomes" id="UP000499080">
    <property type="component" value="Unassembled WGS sequence"/>
</dbReference>
<proteinExistence type="predicted"/>
<name>A0A4Y2DR31_ARAVE</name>
<dbReference type="AlphaFoldDB" id="A0A4Y2DR31"/>
<accession>A0A4Y2DR31</accession>
<evidence type="ECO:0000313" key="2">
    <source>
        <dbReference type="Proteomes" id="UP000499080"/>
    </source>
</evidence>
<gene>
    <name evidence="1" type="ORF">AVEN_78180_1</name>
</gene>
<evidence type="ECO:0000313" key="1">
    <source>
        <dbReference type="EMBL" id="GBM18619.1"/>
    </source>
</evidence>
<dbReference type="EMBL" id="BGPR01167455">
    <property type="protein sequence ID" value="GBM18619.1"/>
    <property type="molecule type" value="Genomic_DNA"/>
</dbReference>
<organism evidence="1 2">
    <name type="scientific">Araneus ventricosus</name>
    <name type="common">Orbweaver spider</name>
    <name type="synonym">Epeira ventricosa</name>
    <dbReference type="NCBI Taxonomy" id="182803"/>
    <lineage>
        <taxon>Eukaryota</taxon>
        <taxon>Metazoa</taxon>
        <taxon>Ecdysozoa</taxon>
        <taxon>Arthropoda</taxon>
        <taxon>Chelicerata</taxon>
        <taxon>Arachnida</taxon>
        <taxon>Araneae</taxon>
        <taxon>Araneomorphae</taxon>
        <taxon>Entelegynae</taxon>
        <taxon>Araneoidea</taxon>
        <taxon>Araneidae</taxon>
        <taxon>Araneus</taxon>
    </lineage>
</organism>
<keyword evidence="2" id="KW-1185">Reference proteome</keyword>
<comment type="caution">
    <text evidence="1">The sequence shown here is derived from an EMBL/GenBank/DDBJ whole genome shotgun (WGS) entry which is preliminary data.</text>
</comment>
<sequence length="138" mass="15505">MREQTNWQKSQRNMGYPIHLLSFLNRTQKASSGRACLRSGEPHGRMAIQATKSGMLEEWQTSWKNGDTGIKIPNVMPSVSPHPTNCITGDVFFSQNGPFPTYLKRFHSDDTDSDYCSCGGMARHFTMPRSVFAQCLGI</sequence>
<reference evidence="1 2" key="1">
    <citation type="journal article" date="2019" name="Sci. Rep.">
        <title>Orb-weaving spider Araneus ventricosus genome elucidates the spidroin gene catalogue.</title>
        <authorList>
            <person name="Kono N."/>
            <person name="Nakamura H."/>
            <person name="Ohtoshi R."/>
            <person name="Moran D.A.P."/>
            <person name="Shinohara A."/>
            <person name="Yoshida Y."/>
            <person name="Fujiwara M."/>
            <person name="Mori M."/>
            <person name="Tomita M."/>
            <person name="Arakawa K."/>
        </authorList>
    </citation>
    <scope>NUCLEOTIDE SEQUENCE [LARGE SCALE GENOMIC DNA]</scope>
</reference>